<keyword evidence="2" id="KW-0812">Transmembrane</keyword>
<feature type="compositionally biased region" description="Polar residues" evidence="1">
    <location>
        <begin position="84"/>
        <end position="97"/>
    </location>
</feature>
<feature type="compositionally biased region" description="Basic and acidic residues" evidence="1">
    <location>
        <begin position="163"/>
        <end position="175"/>
    </location>
</feature>
<feature type="compositionally biased region" description="Polar residues" evidence="1">
    <location>
        <begin position="107"/>
        <end position="125"/>
    </location>
</feature>
<keyword evidence="5" id="KW-1185">Reference proteome</keyword>
<keyword evidence="2" id="KW-1133">Transmembrane helix</keyword>
<dbReference type="Proteomes" id="UP000753802">
    <property type="component" value="Unassembled WGS sequence"/>
</dbReference>
<protein>
    <submittedName>
        <fullName evidence="4">Outer membrane beta-barrel protein</fullName>
    </submittedName>
</protein>
<dbReference type="InterPro" id="IPR025665">
    <property type="entry name" value="Beta-barrel_OMP_2"/>
</dbReference>
<accession>A0ABW9ZUQ1</accession>
<gene>
    <name evidence="4" type="ORF">GWC95_07535</name>
</gene>
<organism evidence="4 5">
    <name type="scientific">Sediminibacterium roseum</name>
    <dbReference type="NCBI Taxonomy" id="1978412"/>
    <lineage>
        <taxon>Bacteria</taxon>
        <taxon>Pseudomonadati</taxon>
        <taxon>Bacteroidota</taxon>
        <taxon>Chitinophagia</taxon>
        <taxon>Chitinophagales</taxon>
        <taxon>Chitinophagaceae</taxon>
        <taxon>Sediminibacterium</taxon>
    </lineage>
</organism>
<evidence type="ECO:0000259" key="3">
    <source>
        <dbReference type="Pfam" id="PF13568"/>
    </source>
</evidence>
<dbReference type="EMBL" id="JAACJS010000011">
    <property type="protein sequence ID" value="NCI49768.1"/>
    <property type="molecule type" value="Genomic_DNA"/>
</dbReference>
<reference evidence="4 5" key="1">
    <citation type="submission" date="2020-01" db="EMBL/GenBank/DDBJ databases">
        <title>Genome analysis.</title>
        <authorList>
            <person name="Wu S."/>
            <person name="Wang G."/>
        </authorList>
    </citation>
    <scope>NUCLEOTIDE SEQUENCE [LARGE SCALE GENOMIC DNA]</scope>
    <source>
        <strain evidence="4 5">SYL130</strain>
    </source>
</reference>
<feature type="compositionally biased region" description="Low complexity" evidence="1">
    <location>
        <begin position="205"/>
        <end position="221"/>
    </location>
</feature>
<evidence type="ECO:0000313" key="5">
    <source>
        <dbReference type="Proteomes" id="UP000753802"/>
    </source>
</evidence>
<name>A0ABW9ZUQ1_9BACT</name>
<feature type="region of interest" description="Disordered" evidence="1">
    <location>
        <begin position="189"/>
        <end position="243"/>
    </location>
</feature>
<dbReference type="SUPFAM" id="SSF56925">
    <property type="entry name" value="OMPA-like"/>
    <property type="match status" value="1"/>
</dbReference>
<feature type="transmembrane region" description="Helical" evidence="2">
    <location>
        <begin position="50"/>
        <end position="69"/>
    </location>
</feature>
<evidence type="ECO:0000256" key="1">
    <source>
        <dbReference type="SAM" id="MobiDB-lite"/>
    </source>
</evidence>
<feature type="domain" description="Outer membrane protein beta-barrel" evidence="3">
    <location>
        <begin position="247"/>
        <end position="379"/>
    </location>
</feature>
<dbReference type="InterPro" id="IPR011250">
    <property type="entry name" value="OMP/PagP_B-barrel"/>
</dbReference>
<feature type="region of interest" description="Disordered" evidence="1">
    <location>
        <begin position="84"/>
        <end position="176"/>
    </location>
</feature>
<proteinExistence type="predicted"/>
<dbReference type="Pfam" id="PF13568">
    <property type="entry name" value="OMP_b-brl_2"/>
    <property type="match status" value="1"/>
</dbReference>
<sequence length="445" mass="48216">MHNLGDDKELDRLSREAAGRYTPPGAPDWNALSSELDKVMPVEEKKRRIIFWWLLPLLLAGGATAYWLTQNNNNAAVERAVVVPSSTKENTTATSKATDAGKDAVKQTPSKETTSVQEGSNSPAPSNALNRTTAANLATPRNAAPKITASKTIAAKTTSSNTDETKTTAVKEKETVAMNVSKEVPVSAAVETAEAKTQTSPDQQKNNNNTTSVTENKTETTPPDTSAAAEPTSPVKKEAAPLKPRGKGFSFGALAGVDQSTVKFKYGNNAGFNAGLVLGYHFNDKLSVHTGAIFTQKKYKVAGADFTAPKGTMISYYKIEDVNGSCNMWEFPLLARYTISQGKKNSVFASTGLSSYLMTSEDYYYRFYNGSGVLTSRYAEYYTGDSYFMSILHLSAGFESRMSKNFSLIIEPYAKLPLAGVGFGSIRLSSFGLNFSVQYRQPAKR</sequence>
<feature type="compositionally biased region" description="Polar residues" evidence="1">
    <location>
        <begin position="195"/>
        <end position="204"/>
    </location>
</feature>
<keyword evidence="2" id="KW-0472">Membrane</keyword>
<evidence type="ECO:0000313" key="4">
    <source>
        <dbReference type="EMBL" id="NCI49768.1"/>
    </source>
</evidence>
<dbReference type="RefSeq" id="WP_161818077.1">
    <property type="nucleotide sequence ID" value="NZ_JAACJS010000011.1"/>
</dbReference>
<feature type="compositionally biased region" description="Low complexity" evidence="1">
    <location>
        <begin position="127"/>
        <end position="162"/>
    </location>
</feature>
<evidence type="ECO:0000256" key="2">
    <source>
        <dbReference type="SAM" id="Phobius"/>
    </source>
</evidence>
<comment type="caution">
    <text evidence="4">The sequence shown here is derived from an EMBL/GenBank/DDBJ whole genome shotgun (WGS) entry which is preliminary data.</text>
</comment>